<dbReference type="Proteomes" id="UP000217790">
    <property type="component" value="Unassembled WGS sequence"/>
</dbReference>
<keyword evidence="1" id="KW-0472">Membrane</keyword>
<name>A0A2H3DB50_ARMGA</name>
<protein>
    <submittedName>
        <fullName evidence="2">Uncharacterized protein</fullName>
    </submittedName>
</protein>
<keyword evidence="1" id="KW-1133">Transmembrane helix</keyword>
<organism evidence="2 3">
    <name type="scientific">Armillaria gallica</name>
    <name type="common">Bulbous honey fungus</name>
    <name type="synonym">Armillaria bulbosa</name>
    <dbReference type="NCBI Taxonomy" id="47427"/>
    <lineage>
        <taxon>Eukaryota</taxon>
        <taxon>Fungi</taxon>
        <taxon>Dikarya</taxon>
        <taxon>Basidiomycota</taxon>
        <taxon>Agaricomycotina</taxon>
        <taxon>Agaricomycetes</taxon>
        <taxon>Agaricomycetidae</taxon>
        <taxon>Agaricales</taxon>
        <taxon>Marasmiineae</taxon>
        <taxon>Physalacriaceae</taxon>
        <taxon>Armillaria</taxon>
    </lineage>
</organism>
<sequence>MESTTIRQGLLVTGGAVCQRYSKKYLLCARVERDTTWIIVVARMMYCSTLPSSIGSWIDDGHWTRWEANRGNVSIRSHLSLADCIPFFSRSLPIPVSKHLYSVIFCLTVCRLLLIPLIPLKISFFLGRVLYG</sequence>
<accession>A0A2H3DB50</accession>
<dbReference type="InParanoid" id="A0A2H3DB50"/>
<dbReference type="EMBL" id="KZ293690">
    <property type="protein sequence ID" value="PBK85493.1"/>
    <property type="molecule type" value="Genomic_DNA"/>
</dbReference>
<proteinExistence type="predicted"/>
<dbReference type="AlphaFoldDB" id="A0A2H3DB50"/>
<gene>
    <name evidence="2" type="ORF">ARMGADRAFT_556350</name>
</gene>
<reference evidence="3" key="1">
    <citation type="journal article" date="2017" name="Nat. Ecol. Evol.">
        <title>Genome expansion and lineage-specific genetic innovations in the forest pathogenic fungi Armillaria.</title>
        <authorList>
            <person name="Sipos G."/>
            <person name="Prasanna A.N."/>
            <person name="Walter M.C."/>
            <person name="O'Connor E."/>
            <person name="Balint B."/>
            <person name="Krizsan K."/>
            <person name="Kiss B."/>
            <person name="Hess J."/>
            <person name="Varga T."/>
            <person name="Slot J."/>
            <person name="Riley R."/>
            <person name="Boka B."/>
            <person name="Rigling D."/>
            <person name="Barry K."/>
            <person name="Lee J."/>
            <person name="Mihaltcheva S."/>
            <person name="LaButti K."/>
            <person name="Lipzen A."/>
            <person name="Waldron R."/>
            <person name="Moloney N.M."/>
            <person name="Sperisen C."/>
            <person name="Kredics L."/>
            <person name="Vagvoelgyi C."/>
            <person name="Patrignani A."/>
            <person name="Fitzpatrick D."/>
            <person name="Nagy I."/>
            <person name="Doyle S."/>
            <person name="Anderson J.B."/>
            <person name="Grigoriev I.V."/>
            <person name="Gueldener U."/>
            <person name="Muensterkoetter M."/>
            <person name="Nagy L.G."/>
        </authorList>
    </citation>
    <scope>NUCLEOTIDE SEQUENCE [LARGE SCALE GENOMIC DNA]</scope>
    <source>
        <strain evidence="3">Ar21-2</strain>
    </source>
</reference>
<keyword evidence="1" id="KW-0812">Transmembrane</keyword>
<evidence type="ECO:0000256" key="1">
    <source>
        <dbReference type="SAM" id="Phobius"/>
    </source>
</evidence>
<keyword evidence="3" id="KW-1185">Reference proteome</keyword>
<feature type="transmembrane region" description="Helical" evidence="1">
    <location>
        <begin position="100"/>
        <end position="126"/>
    </location>
</feature>
<evidence type="ECO:0000313" key="2">
    <source>
        <dbReference type="EMBL" id="PBK85493.1"/>
    </source>
</evidence>
<evidence type="ECO:0000313" key="3">
    <source>
        <dbReference type="Proteomes" id="UP000217790"/>
    </source>
</evidence>